<sequence length="82" mass="9076">MFVMFETRWYPCFFFLVASEMEANSRTKGKTRGGPQTSRSAPGVRSVPEPAENNGEDSDFEPSGPKLNSSFHPLTPAHSIII</sequence>
<organism evidence="2">
    <name type="scientific">Arundo donax</name>
    <name type="common">Giant reed</name>
    <name type="synonym">Donax arundinaceus</name>
    <dbReference type="NCBI Taxonomy" id="35708"/>
    <lineage>
        <taxon>Eukaryota</taxon>
        <taxon>Viridiplantae</taxon>
        <taxon>Streptophyta</taxon>
        <taxon>Embryophyta</taxon>
        <taxon>Tracheophyta</taxon>
        <taxon>Spermatophyta</taxon>
        <taxon>Magnoliopsida</taxon>
        <taxon>Liliopsida</taxon>
        <taxon>Poales</taxon>
        <taxon>Poaceae</taxon>
        <taxon>PACMAD clade</taxon>
        <taxon>Arundinoideae</taxon>
        <taxon>Arundineae</taxon>
        <taxon>Arundo</taxon>
    </lineage>
</organism>
<accession>A0A0A9DBJ4</accession>
<evidence type="ECO:0000256" key="1">
    <source>
        <dbReference type="SAM" id="MobiDB-lite"/>
    </source>
</evidence>
<proteinExistence type="predicted"/>
<protein>
    <submittedName>
        <fullName evidence="2">Uncharacterized protein</fullName>
    </submittedName>
</protein>
<dbReference type="AlphaFoldDB" id="A0A0A9DBJ4"/>
<feature type="region of interest" description="Disordered" evidence="1">
    <location>
        <begin position="24"/>
        <end position="82"/>
    </location>
</feature>
<dbReference type="EMBL" id="GBRH01212724">
    <property type="protein sequence ID" value="JAD85171.1"/>
    <property type="molecule type" value="Transcribed_RNA"/>
</dbReference>
<reference evidence="2" key="2">
    <citation type="journal article" date="2015" name="Data Brief">
        <title>Shoot transcriptome of the giant reed, Arundo donax.</title>
        <authorList>
            <person name="Barrero R.A."/>
            <person name="Guerrero F.D."/>
            <person name="Moolhuijzen P."/>
            <person name="Goolsby J.A."/>
            <person name="Tidwell J."/>
            <person name="Bellgard S.E."/>
            <person name="Bellgard M.I."/>
        </authorList>
    </citation>
    <scope>NUCLEOTIDE SEQUENCE</scope>
    <source>
        <tissue evidence="2">Shoot tissue taken approximately 20 cm above the soil surface</tissue>
    </source>
</reference>
<evidence type="ECO:0000313" key="2">
    <source>
        <dbReference type="EMBL" id="JAD85171.1"/>
    </source>
</evidence>
<reference evidence="2" key="1">
    <citation type="submission" date="2014-09" db="EMBL/GenBank/DDBJ databases">
        <authorList>
            <person name="Magalhaes I.L.F."/>
            <person name="Oliveira U."/>
            <person name="Santos F.R."/>
            <person name="Vidigal T.H.D.A."/>
            <person name="Brescovit A.D."/>
            <person name="Santos A.J."/>
        </authorList>
    </citation>
    <scope>NUCLEOTIDE SEQUENCE</scope>
    <source>
        <tissue evidence="2">Shoot tissue taken approximately 20 cm above the soil surface</tissue>
    </source>
</reference>
<name>A0A0A9DBJ4_ARUDO</name>